<organism evidence="1 2">
    <name type="scientific">Kickxella alabastrina</name>
    <dbReference type="NCBI Taxonomy" id="61397"/>
    <lineage>
        <taxon>Eukaryota</taxon>
        <taxon>Fungi</taxon>
        <taxon>Fungi incertae sedis</taxon>
        <taxon>Zoopagomycota</taxon>
        <taxon>Kickxellomycotina</taxon>
        <taxon>Kickxellomycetes</taxon>
        <taxon>Kickxellales</taxon>
        <taxon>Kickxellaceae</taxon>
        <taxon>Kickxella</taxon>
    </lineage>
</organism>
<name>A0ACC1IP19_9FUNG</name>
<sequence>MADFTDSNRAQGSNPYRPYADTASNSAGGSSNGGGGSGIYDDLKNPLEGLRNATNGQFTGSSLRAAGYAPDANGVSLEDLNAIDLGYDEQMDMAQAAKELVKFSGYRFISTLLACPFSISQTLLQVQYLPTAAKYSGMKDKQEGDAAKAYDSEEGDTEGNVPDPDDPAYYEYLRARHSGRTVQYRPAGRARVDHRGYVVEGQKEGGFKPGYMLDALPETKLTVLRRLLSHPTEGFLSMFKGTLSQWLYNMLHLLLQPTLEGVLNEMLGLYDSAPMSTYIDASAPSALTLVVSNALVGWLLSPLELVRTRLMIQSASPIHRKYSGTFHALKTVMKEEGGLMSLYFSPFHMVPSLLKHTLDPVFRDMGSFALDRVAGIDPYDQPTTFALGGLIWKTMSAAVMLPIDTVRTRLQAQTRYVSKLKGSKPLGSSAVPGKESFKEFRTCVPLSEVPYTGMGNCAWRMITEEGESLSQMKKRQAAVMMAMMNGDDVKAQRMQVGQYGLRALYPGITLQLVANVAIFGLSFISTDEMEDSF</sequence>
<accession>A0ACC1IP19</accession>
<reference evidence="1" key="1">
    <citation type="submission" date="2022-07" db="EMBL/GenBank/DDBJ databases">
        <title>Phylogenomic reconstructions and comparative analyses of Kickxellomycotina fungi.</title>
        <authorList>
            <person name="Reynolds N.K."/>
            <person name="Stajich J.E."/>
            <person name="Barry K."/>
            <person name="Grigoriev I.V."/>
            <person name="Crous P."/>
            <person name="Smith M.E."/>
        </authorList>
    </citation>
    <scope>NUCLEOTIDE SEQUENCE</scope>
    <source>
        <strain evidence="1">Benny 63K</strain>
    </source>
</reference>
<evidence type="ECO:0000313" key="1">
    <source>
        <dbReference type="EMBL" id="KAJ1897233.1"/>
    </source>
</evidence>
<dbReference type="Proteomes" id="UP001150581">
    <property type="component" value="Unassembled WGS sequence"/>
</dbReference>
<gene>
    <name evidence="1" type="ORF">LPJ66_003499</name>
</gene>
<dbReference type="EMBL" id="JANBPG010000354">
    <property type="protein sequence ID" value="KAJ1897233.1"/>
    <property type="molecule type" value="Genomic_DNA"/>
</dbReference>
<proteinExistence type="predicted"/>
<keyword evidence="2" id="KW-1185">Reference proteome</keyword>
<evidence type="ECO:0000313" key="2">
    <source>
        <dbReference type="Proteomes" id="UP001150581"/>
    </source>
</evidence>
<protein>
    <submittedName>
        <fullName evidence="1">Uncharacterized protein</fullName>
    </submittedName>
</protein>
<comment type="caution">
    <text evidence="1">The sequence shown here is derived from an EMBL/GenBank/DDBJ whole genome shotgun (WGS) entry which is preliminary data.</text>
</comment>